<name>A0ABR2F7Q3_9ROSI</name>
<accession>A0ABR2F7Q3</accession>
<evidence type="ECO:0000256" key="1">
    <source>
        <dbReference type="SAM" id="MobiDB-lite"/>
    </source>
</evidence>
<sequence>MLSHGNHAPGRTYSSANQIAPPGLAQSDGTIKMSVCQRYCRQLCQEFSSPTSMASASKTLIKVFLNEEIKKKYDEVFASRPFIFEKSFDVKEEPNIGFMPEFMPLWPCTSANRSFNKEGKFIRI</sequence>
<evidence type="ECO:0000313" key="3">
    <source>
        <dbReference type="Proteomes" id="UP001472677"/>
    </source>
</evidence>
<protein>
    <submittedName>
        <fullName evidence="2">Uncharacterized protein</fullName>
    </submittedName>
</protein>
<reference evidence="2 3" key="1">
    <citation type="journal article" date="2024" name="G3 (Bethesda)">
        <title>Genome assembly of Hibiscus sabdariffa L. provides insights into metabolisms of medicinal natural products.</title>
        <authorList>
            <person name="Kim T."/>
        </authorList>
    </citation>
    <scope>NUCLEOTIDE SEQUENCE [LARGE SCALE GENOMIC DNA]</scope>
    <source>
        <strain evidence="2">TK-2024</strain>
        <tissue evidence="2">Old leaves</tissue>
    </source>
</reference>
<keyword evidence="3" id="KW-1185">Reference proteome</keyword>
<dbReference type="Proteomes" id="UP001472677">
    <property type="component" value="Unassembled WGS sequence"/>
</dbReference>
<comment type="caution">
    <text evidence="2">The sequence shown here is derived from an EMBL/GenBank/DDBJ whole genome shotgun (WGS) entry which is preliminary data.</text>
</comment>
<evidence type="ECO:0000313" key="2">
    <source>
        <dbReference type="EMBL" id="KAK8572966.1"/>
    </source>
</evidence>
<feature type="region of interest" description="Disordered" evidence="1">
    <location>
        <begin position="1"/>
        <end position="20"/>
    </location>
</feature>
<proteinExistence type="predicted"/>
<dbReference type="EMBL" id="JBBPBM010000008">
    <property type="protein sequence ID" value="KAK8572966.1"/>
    <property type="molecule type" value="Genomic_DNA"/>
</dbReference>
<organism evidence="2 3">
    <name type="scientific">Hibiscus sabdariffa</name>
    <name type="common">roselle</name>
    <dbReference type="NCBI Taxonomy" id="183260"/>
    <lineage>
        <taxon>Eukaryota</taxon>
        <taxon>Viridiplantae</taxon>
        <taxon>Streptophyta</taxon>
        <taxon>Embryophyta</taxon>
        <taxon>Tracheophyta</taxon>
        <taxon>Spermatophyta</taxon>
        <taxon>Magnoliopsida</taxon>
        <taxon>eudicotyledons</taxon>
        <taxon>Gunneridae</taxon>
        <taxon>Pentapetalae</taxon>
        <taxon>rosids</taxon>
        <taxon>malvids</taxon>
        <taxon>Malvales</taxon>
        <taxon>Malvaceae</taxon>
        <taxon>Malvoideae</taxon>
        <taxon>Hibiscus</taxon>
    </lineage>
</organism>
<gene>
    <name evidence="2" type="ORF">V6N12_029006</name>
</gene>